<dbReference type="PANTHER" id="PTHR22923">
    <property type="entry name" value="CEREBELLIN-RELATED"/>
    <property type="match status" value="1"/>
</dbReference>
<dbReference type="SUPFAM" id="SSF49842">
    <property type="entry name" value="TNF-like"/>
    <property type="match status" value="1"/>
</dbReference>
<organism evidence="5 6">
    <name type="scientific">Labeo rohita</name>
    <name type="common">Indian major carp</name>
    <name type="synonym">Cyprinus rohita</name>
    <dbReference type="NCBI Taxonomy" id="84645"/>
    <lineage>
        <taxon>Eukaryota</taxon>
        <taxon>Metazoa</taxon>
        <taxon>Chordata</taxon>
        <taxon>Craniata</taxon>
        <taxon>Vertebrata</taxon>
        <taxon>Euteleostomi</taxon>
        <taxon>Actinopterygii</taxon>
        <taxon>Neopterygii</taxon>
        <taxon>Teleostei</taxon>
        <taxon>Ostariophysi</taxon>
        <taxon>Cypriniformes</taxon>
        <taxon>Cyprinidae</taxon>
        <taxon>Labeoninae</taxon>
        <taxon>Labeonini</taxon>
        <taxon>Labeo</taxon>
    </lineage>
</organism>
<dbReference type="Pfam" id="PF00386">
    <property type="entry name" value="C1q"/>
    <property type="match status" value="1"/>
</dbReference>
<keyword evidence="6" id="KW-1185">Reference proteome</keyword>
<sequence length="106" mass="11913">MNVGDAYQQTTGIFTAPERGVYYFSFFYHCSTSHETWLHLYRNGKSEGIAGQHKTEQGMSANGSNGLTLLLEKEDQVYILYSERIHGSGIKNISQCLVVFLSIPCK</sequence>
<keyword evidence="3" id="KW-0732">Signal</keyword>
<name>A0ABQ8L5P9_LABRO</name>
<evidence type="ECO:0000256" key="3">
    <source>
        <dbReference type="ARBA" id="ARBA00022729"/>
    </source>
</evidence>
<gene>
    <name evidence="5" type="ORF">H4Q32_024037</name>
</gene>
<evidence type="ECO:0000256" key="1">
    <source>
        <dbReference type="ARBA" id="ARBA00004613"/>
    </source>
</evidence>
<dbReference type="PANTHER" id="PTHR22923:SF102">
    <property type="entry name" value="CEREBELLIN 13-RELATED"/>
    <property type="match status" value="1"/>
</dbReference>
<dbReference type="EMBL" id="JACTAM010002175">
    <property type="protein sequence ID" value="KAI2645629.1"/>
    <property type="molecule type" value="Genomic_DNA"/>
</dbReference>
<reference evidence="5 6" key="1">
    <citation type="submission" date="2022-01" db="EMBL/GenBank/DDBJ databases">
        <title>A high-quality chromosome-level genome assembly of rohu carp, Labeo rohita.</title>
        <authorList>
            <person name="Arick M.A. II"/>
            <person name="Hsu C.-Y."/>
            <person name="Magbanua Z."/>
            <person name="Pechanova O."/>
            <person name="Grover C."/>
            <person name="Miller E."/>
            <person name="Thrash A."/>
            <person name="Ezzel L."/>
            <person name="Alam S."/>
            <person name="Benzie J."/>
            <person name="Hamilton M."/>
            <person name="Karsi A."/>
            <person name="Lawrence M.L."/>
            <person name="Peterson D.G."/>
        </authorList>
    </citation>
    <scope>NUCLEOTIDE SEQUENCE [LARGE SCALE GENOMIC DNA]</scope>
    <source>
        <strain evidence="6">BAU-BD-2019</strain>
        <tissue evidence="5">Blood</tissue>
    </source>
</reference>
<dbReference type="Proteomes" id="UP000830375">
    <property type="component" value="Unassembled WGS sequence"/>
</dbReference>
<feature type="domain" description="C1q" evidence="4">
    <location>
        <begin position="1"/>
        <end position="106"/>
    </location>
</feature>
<evidence type="ECO:0000256" key="2">
    <source>
        <dbReference type="ARBA" id="ARBA00022525"/>
    </source>
</evidence>
<evidence type="ECO:0000313" key="5">
    <source>
        <dbReference type="EMBL" id="KAI2645629.1"/>
    </source>
</evidence>
<dbReference type="Gene3D" id="2.60.120.40">
    <property type="match status" value="1"/>
</dbReference>
<evidence type="ECO:0000259" key="4">
    <source>
        <dbReference type="PROSITE" id="PS50871"/>
    </source>
</evidence>
<proteinExistence type="predicted"/>
<dbReference type="InterPro" id="IPR008983">
    <property type="entry name" value="Tumour_necrosis_fac-like_dom"/>
</dbReference>
<dbReference type="InterPro" id="IPR050822">
    <property type="entry name" value="Cerebellin_Synaptic_Org"/>
</dbReference>
<dbReference type="PROSITE" id="PS50871">
    <property type="entry name" value="C1Q"/>
    <property type="match status" value="1"/>
</dbReference>
<dbReference type="InterPro" id="IPR001073">
    <property type="entry name" value="C1q_dom"/>
</dbReference>
<protein>
    <submittedName>
        <fullName evidence="5">Complement C1q-like protein 4</fullName>
    </submittedName>
</protein>
<comment type="subcellular location">
    <subcellularLocation>
        <location evidence="1">Secreted</location>
    </subcellularLocation>
</comment>
<accession>A0ABQ8L5P9</accession>
<evidence type="ECO:0000313" key="6">
    <source>
        <dbReference type="Proteomes" id="UP000830375"/>
    </source>
</evidence>
<keyword evidence="2" id="KW-0964">Secreted</keyword>
<comment type="caution">
    <text evidence="5">The sequence shown here is derived from an EMBL/GenBank/DDBJ whole genome shotgun (WGS) entry which is preliminary data.</text>
</comment>